<accession>A0A2R6NQN2</accession>
<dbReference type="InterPro" id="IPR036188">
    <property type="entry name" value="FAD/NAD-bd_sf"/>
</dbReference>
<feature type="domain" description="Glucose-methanol-choline oxidoreductase C-terminal" evidence="2">
    <location>
        <begin position="218"/>
        <end position="293"/>
    </location>
</feature>
<dbReference type="GO" id="GO:0046982">
    <property type="term" value="F:protein heterodimerization activity"/>
    <property type="evidence" value="ECO:0007669"/>
    <property type="project" value="InterPro"/>
</dbReference>
<dbReference type="Gene3D" id="1.10.20.10">
    <property type="entry name" value="Histone, subunit A"/>
    <property type="match status" value="1"/>
</dbReference>
<dbReference type="EMBL" id="MLYV02000954">
    <property type="protein sequence ID" value="PSR74854.1"/>
    <property type="molecule type" value="Genomic_DNA"/>
</dbReference>
<evidence type="ECO:0000259" key="2">
    <source>
        <dbReference type="Pfam" id="PF05199"/>
    </source>
</evidence>
<organism evidence="3 4">
    <name type="scientific">Hermanssonia centrifuga</name>
    <dbReference type="NCBI Taxonomy" id="98765"/>
    <lineage>
        <taxon>Eukaryota</taxon>
        <taxon>Fungi</taxon>
        <taxon>Dikarya</taxon>
        <taxon>Basidiomycota</taxon>
        <taxon>Agaricomycotina</taxon>
        <taxon>Agaricomycetes</taxon>
        <taxon>Polyporales</taxon>
        <taxon>Meruliaceae</taxon>
        <taxon>Hermanssonia</taxon>
    </lineage>
</organism>
<dbReference type="InterPro" id="IPR007867">
    <property type="entry name" value="GMC_OxRtase_C"/>
</dbReference>
<comment type="caution">
    <text evidence="3">The sequence shown here is derived from an EMBL/GenBank/DDBJ whole genome shotgun (WGS) entry which is preliminary data.</text>
</comment>
<gene>
    <name evidence="3" type="ORF">PHLCEN_2v9497</name>
</gene>
<dbReference type="Gene3D" id="3.30.560.10">
    <property type="entry name" value="Glucose Oxidase, domain 3"/>
    <property type="match status" value="1"/>
</dbReference>
<dbReference type="Pfam" id="PF05199">
    <property type="entry name" value="GMC_oxred_C"/>
    <property type="match status" value="1"/>
</dbReference>
<keyword evidence="4" id="KW-1185">Reference proteome</keyword>
<name>A0A2R6NQN2_9APHY</name>
<proteinExistence type="predicted"/>
<reference evidence="3 4" key="1">
    <citation type="submission" date="2018-02" db="EMBL/GenBank/DDBJ databases">
        <title>Genome sequence of the basidiomycete white-rot fungus Phlebia centrifuga.</title>
        <authorList>
            <person name="Granchi Z."/>
            <person name="Peng M."/>
            <person name="de Vries R.P."/>
            <person name="Hilden K."/>
            <person name="Makela M.R."/>
            <person name="Grigoriev I."/>
            <person name="Riley R."/>
        </authorList>
    </citation>
    <scope>NUCLEOTIDE SEQUENCE [LARGE SCALE GENOMIC DNA]</scope>
    <source>
        <strain evidence="3 4">FBCC195</strain>
    </source>
</reference>
<dbReference type="Proteomes" id="UP000186601">
    <property type="component" value="Unassembled WGS sequence"/>
</dbReference>
<sequence>MAGSFESRCYISSRSADVILSDVRPIKLKLEALRSINVFLDDFLHKILNAAGSLSTDSLKAGLNKILPTALGKEAVLEAELELKAYWERNTPHTPAKQEFDLQWSFELLRLKCEAYSTMNDGDEDLEAEKRLNKRMINAGGSSSPHNSLAAPAALYLTAILEHVLSNVGRVASRDSTRTVATVHNLFVALCEDSSMYSMFKGMKEQRDGITIGLVLDLVMFREDLKLCRTLDNTAPLSSATLQGISPGPCVQTDDDWDTWLATAFGTEYHPSCSCAMLLQNQGGVVDANLKVMVSVR</sequence>
<dbReference type="InterPro" id="IPR009072">
    <property type="entry name" value="Histone-fold"/>
</dbReference>
<dbReference type="SUPFAM" id="SSF54373">
    <property type="entry name" value="FAD-linked reductases, C-terminal domain"/>
    <property type="match status" value="1"/>
</dbReference>
<evidence type="ECO:0000256" key="1">
    <source>
        <dbReference type="ARBA" id="ARBA00001974"/>
    </source>
</evidence>
<dbReference type="STRING" id="98765.A0A2R6NQN2"/>
<dbReference type="Gene3D" id="3.50.50.60">
    <property type="entry name" value="FAD/NAD(P)-binding domain"/>
    <property type="match status" value="1"/>
</dbReference>
<dbReference type="AlphaFoldDB" id="A0A2R6NQN2"/>
<evidence type="ECO:0000313" key="4">
    <source>
        <dbReference type="Proteomes" id="UP000186601"/>
    </source>
</evidence>
<evidence type="ECO:0000313" key="3">
    <source>
        <dbReference type="EMBL" id="PSR74854.1"/>
    </source>
</evidence>
<comment type="cofactor">
    <cofactor evidence="1">
        <name>FAD</name>
        <dbReference type="ChEBI" id="CHEBI:57692"/>
    </cofactor>
</comment>
<protein>
    <recommendedName>
        <fullName evidence="2">Glucose-methanol-choline oxidoreductase C-terminal domain-containing protein</fullName>
    </recommendedName>
</protein>
<dbReference type="OrthoDB" id="5382203at2759"/>